<dbReference type="AlphaFoldDB" id="A0A6A2WCQ7"/>
<evidence type="ECO:0000259" key="3">
    <source>
        <dbReference type="Pfam" id="PF00109"/>
    </source>
</evidence>
<dbReference type="InterPro" id="IPR000794">
    <property type="entry name" value="Beta-ketoacyl_synthase"/>
</dbReference>
<dbReference type="Pfam" id="PF00109">
    <property type="entry name" value="ketoacyl-synt"/>
    <property type="match status" value="1"/>
</dbReference>
<dbReference type="EC" id="2.3.1.41" evidence="1"/>
<dbReference type="SUPFAM" id="SSF53901">
    <property type="entry name" value="Thiolase-like"/>
    <property type="match status" value="1"/>
</dbReference>
<dbReference type="GO" id="GO:0005739">
    <property type="term" value="C:mitochondrion"/>
    <property type="evidence" value="ECO:0007669"/>
    <property type="project" value="TreeGrafter"/>
</dbReference>
<keyword evidence="5" id="KW-1185">Reference proteome</keyword>
<evidence type="ECO:0000256" key="2">
    <source>
        <dbReference type="ARBA" id="ARBA00022679"/>
    </source>
</evidence>
<evidence type="ECO:0000256" key="1">
    <source>
        <dbReference type="ARBA" id="ARBA00013191"/>
    </source>
</evidence>
<protein>
    <recommendedName>
        <fullName evidence="1">beta-ketoacyl-[acyl-carrier-protein] synthase I</fullName>
        <ecNumber evidence="1">2.3.1.41</ecNumber>
    </recommendedName>
</protein>
<feature type="domain" description="Beta-ketoacyl synthase-like N-terminal" evidence="3">
    <location>
        <begin position="1"/>
        <end position="86"/>
    </location>
</feature>
<gene>
    <name evidence="4" type="ORF">F3Y22_tig00117034pilonHSYRG00133</name>
</gene>
<sequence length="218" mass="23933">MASGHVSMKYRFQGPNHAAVTACATGAHSIGDAMRMIQIGDADVMVAGGTESSIDALSIKLHAPFDSGKDGLCEGSGVLILEDLEHAKRREAKFYVEVRGYGMSSHAHHITQPHIDGRGAIFGHGTCLETIWSHPNQVDYVNAQLRLHLWVMQLKQMQSNPYSLTMQHLVLWSSPQQRWVCVVVGGWGKKRGSELGEKDKVYVAFSSAGHATALYFMK</sequence>
<dbReference type="GO" id="GO:0004315">
    <property type="term" value="F:3-oxoacyl-[acyl-carrier-protein] synthase activity"/>
    <property type="evidence" value="ECO:0007669"/>
    <property type="project" value="UniProtKB-EC"/>
</dbReference>
<dbReference type="GO" id="GO:0006633">
    <property type="term" value="P:fatty acid biosynthetic process"/>
    <property type="evidence" value="ECO:0007669"/>
    <property type="project" value="InterPro"/>
</dbReference>
<evidence type="ECO:0000313" key="4">
    <source>
        <dbReference type="EMBL" id="KAE8654901.1"/>
    </source>
</evidence>
<dbReference type="Proteomes" id="UP000436088">
    <property type="component" value="Unassembled WGS sequence"/>
</dbReference>
<keyword evidence="2" id="KW-0808">Transferase</keyword>
<organism evidence="4 5">
    <name type="scientific">Hibiscus syriacus</name>
    <name type="common">Rose of Sharon</name>
    <dbReference type="NCBI Taxonomy" id="106335"/>
    <lineage>
        <taxon>Eukaryota</taxon>
        <taxon>Viridiplantae</taxon>
        <taxon>Streptophyta</taxon>
        <taxon>Embryophyta</taxon>
        <taxon>Tracheophyta</taxon>
        <taxon>Spermatophyta</taxon>
        <taxon>Magnoliopsida</taxon>
        <taxon>eudicotyledons</taxon>
        <taxon>Gunneridae</taxon>
        <taxon>Pentapetalae</taxon>
        <taxon>rosids</taxon>
        <taxon>malvids</taxon>
        <taxon>Malvales</taxon>
        <taxon>Malvaceae</taxon>
        <taxon>Malvoideae</taxon>
        <taxon>Hibiscus</taxon>
    </lineage>
</organism>
<dbReference type="InterPro" id="IPR014030">
    <property type="entry name" value="Ketoacyl_synth_N"/>
</dbReference>
<reference evidence="4" key="1">
    <citation type="submission" date="2019-09" db="EMBL/GenBank/DDBJ databases">
        <title>Draft genome information of white flower Hibiscus syriacus.</title>
        <authorList>
            <person name="Kim Y.-M."/>
        </authorList>
    </citation>
    <scope>NUCLEOTIDE SEQUENCE [LARGE SCALE GENOMIC DNA]</scope>
    <source>
        <strain evidence="4">YM2019G1</strain>
    </source>
</reference>
<dbReference type="PROSITE" id="PS00606">
    <property type="entry name" value="KS3_1"/>
    <property type="match status" value="1"/>
</dbReference>
<dbReference type="PANTHER" id="PTHR11712">
    <property type="entry name" value="POLYKETIDE SYNTHASE-RELATED"/>
    <property type="match status" value="1"/>
</dbReference>
<accession>A0A6A2WCQ7</accession>
<dbReference type="PANTHER" id="PTHR11712:SF297">
    <property type="entry name" value="3-OXOACYL-[ACYL-CARRIER-PROTEIN] SYNTHASE, MITOCHONDRIAL"/>
    <property type="match status" value="1"/>
</dbReference>
<dbReference type="InterPro" id="IPR018201">
    <property type="entry name" value="Ketoacyl_synth_AS"/>
</dbReference>
<evidence type="ECO:0000313" key="5">
    <source>
        <dbReference type="Proteomes" id="UP000436088"/>
    </source>
</evidence>
<dbReference type="InterPro" id="IPR016039">
    <property type="entry name" value="Thiolase-like"/>
</dbReference>
<name>A0A6A2WCQ7_HIBSY</name>
<dbReference type="Gene3D" id="3.40.47.10">
    <property type="match status" value="1"/>
</dbReference>
<proteinExistence type="predicted"/>
<dbReference type="EMBL" id="VEPZ02001782">
    <property type="protein sequence ID" value="KAE8654901.1"/>
    <property type="molecule type" value="Genomic_DNA"/>
</dbReference>
<comment type="caution">
    <text evidence="4">The sequence shown here is derived from an EMBL/GenBank/DDBJ whole genome shotgun (WGS) entry which is preliminary data.</text>
</comment>